<name>A0A5J4IX89_9FLAO</name>
<evidence type="ECO:0000256" key="4">
    <source>
        <dbReference type="ARBA" id="ARBA00022989"/>
    </source>
</evidence>
<dbReference type="Proteomes" id="UP000326509">
    <property type="component" value="Unassembled WGS sequence"/>
</dbReference>
<evidence type="ECO:0000259" key="7">
    <source>
        <dbReference type="Pfam" id="PF03772"/>
    </source>
</evidence>
<dbReference type="NCBIfam" id="TIGR00360">
    <property type="entry name" value="ComEC_N-term"/>
    <property type="match status" value="1"/>
</dbReference>
<feature type="transmembrane region" description="Helical" evidence="6">
    <location>
        <begin position="415"/>
        <end position="436"/>
    </location>
</feature>
<dbReference type="OrthoDB" id="9761531at2"/>
<keyword evidence="2" id="KW-1003">Cell membrane</keyword>
<dbReference type="PANTHER" id="PTHR30619">
    <property type="entry name" value="DNA INTERNALIZATION/COMPETENCE PROTEIN COMEC/REC2"/>
    <property type="match status" value="1"/>
</dbReference>
<keyword evidence="4 6" id="KW-1133">Transmembrane helix</keyword>
<feature type="transmembrane region" description="Helical" evidence="6">
    <location>
        <begin position="357"/>
        <end position="379"/>
    </location>
</feature>
<dbReference type="Pfam" id="PF03772">
    <property type="entry name" value="Competence"/>
    <property type="match status" value="1"/>
</dbReference>
<feature type="domain" description="DUF4131" evidence="8">
    <location>
        <begin position="2"/>
        <end position="128"/>
    </location>
</feature>
<comment type="caution">
    <text evidence="9">The sequence shown here is derived from an EMBL/GenBank/DDBJ whole genome shotgun (WGS) entry which is preliminary data.</text>
</comment>
<evidence type="ECO:0000256" key="1">
    <source>
        <dbReference type="ARBA" id="ARBA00004651"/>
    </source>
</evidence>
<feature type="transmembrane region" description="Helical" evidence="6">
    <location>
        <begin position="323"/>
        <end position="345"/>
    </location>
</feature>
<proteinExistence type="predicted"/>
<feature type="domain" description="ComEC/Rec2-related protein" evidence="7">
    <location>
        <begin position="169"/>
        <end position="438"/>
    </location>
</feature>
<evidence type="ECO:0000313" key="9">
    <source>
        <dbReference type="EMBL" id="GER58188.1"/>
    </source>
</evidence>
<organism evidence="9 10">
    <name type="scientific">Patiriisocius marinus</name>
    <dbReference type="NCBI Taxonomy" id="1397112"/>
    <lineage>
        <taxon>Bacteria</taxon>
        <taxon>Pseudomonadati</taxon>
        <taxon>Bacteroidota</taxon>
        <taxon>Flavobacteriia</taxon>
        <taxon>Flavobacteriales</taxon>
        <taxon>Flavobacteriaceae</taxon>
        <taxon>Patiriisocius</taxon>
    </lineage>
</organism>
<gene>
    <name evidence="9" type="ORF">ULMA_02960</name>
</gene>
<protein>
    <submittedName>
        <fullName evidence="9">Competence protein ComEC</fullName>
    </submittedName>
</protein>
<evidence type="ECO:0000256" key="2">
    <source>
        <dbReference type="ARBA" id="ARBA00022475"/>
    </source>
</evidence>
<feature type="transmembrane region" description="Helical" evidence="6">
    <location>
        <begin position="185"/>
        <end position="211"/>
    </location>
</feature>
<feature type="transmembrane region" description="Helical" evidence="6">
    <location>
        <begin position="245"/>
        <end position="261"/>
    </location>
</feature>
<keyword evidence="5 6" id="KW-0472">Membrane</keyword>
<dbReference type="InterPro" id="IPR025405">
    <property type="entry name" value="DUF4131"/>
</dbReference>
<accession>A0A5J4IX89</accession>
<dbReference type="GO" id="GO:0005886">
    <property type="term" value="C:plasma membrane"/>
    <property type="evidence" value="ECO:0007669"/>
    <property type="project" value="UniProtKB-SubCell"/>
</dbReference>
<evidence type="ECO:0000256" key="5">
    <source>
        <dbReference type="ARBA" id="ARBA00023136"/>
    </source>
</evidence>
<keyword evidence="10" id="KW-1185">Reference proteome</keyword>
<feature type="transmembrane region" description="Helical" evidence="6">
    <location>
        <begin position="273"/>
        <end position="303"/>
    </location>
</feature>
<evidence type="ECO:0000256" key="6">
    <source>
        <dbReference type="SAM" id="Phobius"/>
    </source>
</evidence>
<feature type="transmembrane region" description="Helical" evidence="6">
    <location>
        <begin position="223"/>
        <end position="239"/>
    </location>
</feature>
<dbReference type="PANTHER" id="PTHR30619:SF1">
    <property type="entry name" value="RECOMBINATION PROTEIN 2"/>
    <property type="match status" value="1"/>
</dbReference>
<evidence type="ECO:0000256" key="3">
    <source>
        <dbReference type="ARBA" id="ARBA00022692"/>
    </source>
</evidence>
<reference evidence="9 10" key="1">
    <citation type="submission" date="2019-08" db="EMBL/GenBank/DDBJ databases">
        <title>Draft genome sequence of Ulvibacter marinus type strain NBRC 109484.</title>
        <authorList>
            <person name="Kawano K."/>
            <person name="Ushijima N."/>
            <person name="Kihara M."/>
            <person name="Itoh H."/>
        </authorList>
    </citation>
    <scope>NUCLEOTIDE SEQUENCE [LARGE SCALE GENOMIC DNA]</scope>
    <source>
        <strain evidence="9 10">NBRC 109484</strain>
    </source>
</reference>
<evidence type="ECO:0000313" key="10">
    <source>
        <dbReference type="Proteomes" id="UP000326509"/>
    </source>
</evidence>
<evidence type="ECO:0000259" key="8">
    <source>
        <dbReference type="Pfam" id="PF13567"/>
    </source>
</evidence>
<dbReference type="AlphaFoldDB" id="A0A5J4IX89"/>
<dbReference type="InterPro" id="IPR004477">
    <property type="entry name" value="ComEC_N"/>
</dbReference>
<sequence>MVLFLLIGILSFQARLPAHQPKHFECFLSDENQKLVEFKVLEILKSDTYNFKYIAQINKVGSFKTTGKVLLSLQKDSLNTPLNIDNSILVKTLIERAPYSKNPYQFEYKNYLKTLDVYHQTRIKASEILKISTTEKTIRGTAESAREFLIHKLSATPIPIRERAIIQALVLGQKRDIDKTQYQEFAAAGAIHILAVSGLHVGIIYFILLFITKPLQYINYGRVIQSLCIITSLWTYAYITGLSPSVCRAVTMFSFLGLATLSKRKTNTANTLLLSFIFLLVYNPMLIFHVGFQMSYMAVLAIIIIQPKLYNFYTPRNYFKRLFWGILTVTIAAQIGIMPLSLYYFHQFPGLFFISNLVILPFLSLILGGGILIILLAAVNFSWNWVYLSYGWIVRQLNNFIKWISQQDSFLFTDIFFSAEMLIASYFLLFNFILFWNKQSFKRITLILVSILMITGIFHWQNHKDLESELVIFHKSKNSLITIKEGNNLQVISTDSINLKHEYPLKSYIIERNITEIKYLKFQNIFTYKNQLYTIVDSTAVYCAKFQNAIVVLTQSPKVNLERLIDGLQPLQVIADGNNYQSYVERWKKTCLNKKIPFHSTYEKGAYNID</sequence>
<dbReference type="EMBL" id="BKCG01000001">
    <property type="protein sequence ID" value="GER58188.1"/>
    <property type="molecule type" value="Genomic_DNA"/>
</dbReference>
<feature type="transmembrane region" description="Helical" evidence="6">
    <location>
        <begin position="443"/>
        <end position="460"/>
    </location>
</feature>
<dbReference type="Pfam" id="PF13567">
    <property type="entry name" value="DUF4131"/>
    <property type="match status" value="1"/>
</dbReference>
<keyword evidence="3 6" id="KW-0812">Transmembrane</keyword>
<dbReference type="InterPro" id="IPR052159">
    <property type="entry name" value="Competence_DNA_uptake"/>
</dbReference>
<comment type="subcellular location">
    <subcellularLocation>
        <location evidence="1">Cell membrane</location>
        <topology evidence="1">Multi-pass membrane protein</topology>
    </subcellularLocation>
</comment>